<accession>A0A3S1DCA5</accession>
<dbReference type="Gene3D" id="1.25.40.290">
    <property type="entry name" value="ARM repeat domains"/>
    <property type="match status" value="1"/>
</dbReference>
<dbReference type="Pfam" id="PF08713">
    <property type="entry name" value="DNA_alkylation"/>
    <property type="match status" value="1"/>
</dbReference>
<keyword evidence="2" id="KW-1185">Reference proteome</keyword>
<dbReference type="SUPFAM" id="SSF48371">
    <property type="entry name" value="ARM repeat"/>
    <property type="match status" value="1"/>
</dbReference>
<dbReference type="OrthoDB" id="9797162at2"/>
<dbReference type="RefSeq" id="WP_127197224.1">
    <property type="nucleotide sequence ID" value="NZ_RZNX01000001.1"/>
</dbReference>
<proteinExistence type="predicted"/>
<organism evidence="1 2">
    <name type="scientific">Paenibacillus zeisoli</name>
    <dbReference type="NCBI Taxonomy" id="2496267"/>
    <lineage>
        <taxon>Bacteria</taxon>
        <taxon>Bacillati</taxon>
        <taxon>Bacillota</taxon>
        <taxon>Bacilli</taxon>
        <taxon>Bacillales</taxon>
        <taxon>Paenibacillaceae</taxon>
        <taxon>Paenibacillus</taxon>
    </lineage>
</organism>
<reference evidence="1 2" key="1">
    <citation type="submission" date="2018-12" db="EMBL/GenBank/DDBJ databases">
        <authorList>
            <person name="Sun L."/>
            <person name="Chen Z."/>
        </authorList>
    </citation>
    <scope>NUCLEOTIDE SEQUENCE [LARGE SCALE GENOMIC DNA]</scope>
    <source>
        <strain evidence="1 2">3-5-3</strain>
    </source>
</reference>
<gene>
    <name evidence="1" type="ORF">EJP77_00410</name>
</gene>
<dbReference type="EMBL" id="RZNX01000001">
    <property type="protein sequence ID" value="RUT35524.1"/>
    <property type="molecule type" value="Genomic_DNA"/>
</dbReference>
<dbReference type="InterPro" id="IPR016024">
    <property type="entry name" value="ARM-type_fold"/>
</dbReference>
<comment type="caution">
    <text evidence="1">The sequence shown here is derived from an EMBL/GenBank/DDBJ whole genome shotgun (WGS) entry which is preliminary data.</text>
</comment>
<evidence type="ECO:0000313" key="1">
    <source>
        <dbReference type="EMBL" id="RUT35524.1"/>
    </source>
</evidence>
<dbReference type="Proteomes" id="UP000272464">
    <property type="component" value="Unassembled WGS sequence"/>
</dbReference>
<dbReference type="InterPro" id="IPR014825">
    <property type="entry name" value="DNA_alkylation"/>
</dbReference>
<protein>
    <submittedName>
        <fullName evidence="1">DNA alkylation repair protein</fullName>
    </submittedName>
</protein>
<name>A0A3S1DCA5_9BACL</name>
<dbReference type="AlphaFoldDB" id="A0A3S1DCA5"/>
<evidence type="ECO:0000313" key="2">
    <source>
        <dbReference type="Proteomes" id="UP000272464"/>
    </source>
</evidence>
<sequence>MEAMKDKYSRAFFEQFVPIVKGAYSAFDEHNFLNLIYDDAWEGRELKQRIRHVAVTLTRTLPHNYEEAIDILTGIAPQCRGFEYLFFPDFVELNGLEHYDTSVRALEQFTVYSSAEFAVRPFIIQDPGRMMQQMRQWATHENEHVRRLATEGCRPRLPWGISLALFKQDPHPILPILNALKEDSSEYVRKSVANNLNDISRDHPRLVLDIAEEWYGHNPLTDWIVRHGLRSMIKKGDPEALALFGLGDCTSLNVQALNVMDERVAVGDDLHFSFEIVNQSDEPRKVRIEYEIGYMRSNGKLSPKRFKLSEKMYNTGLTTTMKKHSFKPITTRKYYSGEHRLAIIVNGQEMASVPFELNFPQGSL</sequence>